<protein>
    <submittedName>
        <fullName evidence="3">TIGR03767 family metallophosphoesterase</fullName>
    </submittedName>
</protein>
<evidence type="ECO:0000313" key="3">
    <source>
        <dbReference type="EMBL" id="PYI39609.1"/>
    </source>
</evidence>
<accession>A0A2V5IST7</accession>
<dbReference type="InterPro" id="IPR006311">
    <property type="entry name" value="TAT_signal"/>
</dbReference>
<feature type="compositionally biased region" description="Low complexity" evidence="1">
    <location>
        <begin position="616"/>
        <end position="631"/>
    </location>
</feature>
<keyword evidence="4" id="KW-1185">Reference proteome</keyword>
<dbReference type="PROSITE" id="PS51318">
    <property type="entry name" value="TAT"/>
    <property type="match status" value="1"/>
</dbReference>
<dbReference type="InterPro" id="IPR022506">
    <property type="entry name" value="Metallophosphoesterase_PPA1498"/>
</dbReference>
<feature type="signal peptide" evidence="2">
    <location>
        <begin position="1"/>
        <end position="28"/>
    </location>
</feature>
<dbReference type="InterPro" id="IPR051918">
    <property type="entry name" value="STPP_CPPED1"/>
</dbReference>
<dbReference type="InterPro" id="IPR029052">
    <property type="entry name" value="Metallo-depent_PP-like"/>
</dbReference>
<evidence type="ECO:0000313" key="4">
    <source>
        <dbReference type="Proteomes" id="UP000247980"/>
    </source>
</evidence>
<sequence>MKPNSAHNLSRRTLISGTALGLTSLALAGCDRAPEPIPAPSLSPTPTPPPVSIAPAIALTTLETRLVAGQRLDPKKPYRRLAAGEGQPLVVREELCKADSQRVGKRRTLTTFGHITDTHILDPTSPAHTILGAFNTKSMENLDRSTYYFRPQEALTVQVMDAMIRRLNEVNRGPVTGQPFDFYISTGDSSDNRGANEVHAFIDVMNGDTATAFAFPGKYNGLQEPLVLPKELAKFIWQPVQPKKSTGSSIWQNQYGFPTVPHILEDASKPVATRGASVPWYSGFGNHDSLVHDGVGNLGTPNEIYYKTLATGDKIPLSLLDDTDFASFMKKLNGSTEPQIKDIQAAIPGRTVEASQQRRPLSKTEFMSAHMINPGPHGPVGHGFTDDNIRGGFAYYRFQIADGIIGLMLDTTDTNGVGYGSLDTHQAAWLKKELMSASATYFDEDGVEKANDTDDQLIVVFSHHPSITFSPKNLPTSNEGDITSPEEIQDLFARFPNVILWISGHLHRNACWPRPSKRMGHGFWEVSTASHIDFPQQSRSMEIIDNMDGSLSLIGVMIDHSEAREIDYSGRFSPADMAVLSLELALNSPRAGVEKSSGRDKDQNVELLLKKPFESPAPTTAATSTATPTAG</sequence>
<dbReference type="Proteomes" id="UP000247980">
    <property type="component" value="Unassembled WGS sequence"/>
</dbReference>
<dbReference type="EMBL" id="QJVC01000002">
    <property type="protein sequence ID" value="PYI39609.1"/>
    <property type="molecule type" value="Genomic_DNA"/>
</dbReference>
<dbReference type="AlphaFoldDB" id="A0A2V5IST7"/>
<dbReference type="Gene3D" id="3.60.21.10">
    <property type="match status" value="1"/>
</dbReference>
<dbReference type="NCBIfam" id="TIGR03767">
    <property type="entry name" value="P_acnes_RR"/>
    <property type="match status" value="1"/>
</dbReference>
<dbReference type="SUPFAM" id="SSF56300">
    <property type="entry name" value="Metallo-dependent phosphatases"/>
    <property type="match status" value="1"/>
</dbReference>
<reference evidence="3 4" key="1">
    <citation type="submission" date="2018-05" db="EMBL/GenBank/DDBJ databases">
        <title>Genetic diversity of glacier-inhabiting Cryobacterium bacteria in China and description of Cryobacterium mengkeensis sp. nov. and Arthrobacter glacialis sp. nov.</title>
        <authorList>
            <person name="Liu Q."/>
            <person name="Xin Y.-H."/>
        </authorList>
    </citation>
    <scope>NUCLEOTIDE SEQUENCE [LARGE SCALE GENOMIC DNA]</scope>
    <source>
        <strain evidence="3 4">B7</strain>
    </source>
</reference>
<organism evidence="3 4">
    <name type="scientific">Arthrobacter psychrolactophilus</name>
    <dbReference type="NCBI Taxonomy" id="92442"/>
    <lineage>
        <taxon>Bacteria</taxon>
        <taxon>Bacillati</taxon>
        <taxon>Actinomycetota</taxon>
        <taxon>Actinomycetes</taxon>
        <taxon>Micrococcales</taxon>
        <taxon>Micrococcaceae</taxon>
        <taxon>Arthrobacter</taxon>
    </lineage>
</organism>
<feature type="region of interest" description="Disordered" evidence="1">
    <location>
        <begin position="591"/>
        <end position="631"/>
    </location>
</feature>
<dbReference type="PANTHER" id="PTHR43143">
    <property type="entry name" value="METALLOPHOSPHOESTERASE, CALCINEURIN SUPERFAMILY"/>
    <property type="match status" value="1"/>
</dbReference>
<dbReference type="RefSeq" id="WP_110483783.1">
    <property type="nucleotide sequence ID" value="NZ_QJVC01000002.1"/>
</dbReference>
<dbReference type="OrthoDB" id="8132905at2"/>
<dbReference type="PROSITE" id="PS51257">
    <property type="entry name" value="PROKAR_LIPOPROTEIN"/>
    <property type="match status" value="1"/>
</dbReference>
<evidence type="ECO:0000256" key="1">
    <source>
        <dbReference type="SAM" id="MobiDB-lite"/>
    </source>
</evidence>
<gene>
    <name evidence="3" type="ORF">CVS30_02705</name>
</gene>
<dbReference type="PANTHER" id="PTHR43143:SF1">
    <property type="entry name" value="SERINE_THREONINE-PROTEIN PHOSPHATASE CPPED1"/>
    <property type="match status" value="1"/>
</dbReference>
<feature type="compositionally biased region" description="Basic and acidic residues" evidence="1">
    <location>
        <begin position="592"/>
        <end position="613"/>
    </location>
</feature>
<keyword evidence="2" id="KW-0732">Signal</keyword>
<evidence type="ECO:0000256" key="2">
    <source>
        <dbReference type="SAM" id="SignalP"/>
    </source>
</evidence>
<proteinExistence type="predicted"/>
<feature type="chain" id="PRO_5015960941" evidence="2">
    <location>
        <begin position="29"/>
        <end position="631"/>
    </location>
</feature>
<comment type="caution">
    <text evidence="3">The sequence shown here is derived from an EMBL/GenBank/DDBJ whole genome shotgun (WGS) entry which is preliminary data.</text>
</comment>
<name>A0A2V5IST7_9MICC</name>